<evidence type="ECO:0000259" key="3">
    <source>
        <dbReference type="Pfam" id="PF01323"/>
    </source>
</evidence>
<dbReference type="GO" id="GO:0005777">
    <property type="term" value="C:peroxisome"/>
    <property type="evidence" value="ECO:0007669"/>
    <property type="project" value="TreeGrafter"/>
</dbReference>
<dbReference type="Proteomes" id="UP000659654">
    <property type="component" value="Unassembled WGS sequence"/>
</dbReference>
<dbReference type="Proteomes" id="UP000095284">
    <property type="component" value="Unplaced"/>
</dbReference>
<dbReference type="Pfam" id="PF01323">
    <property type="entry name" value="DSBA"/>
    <property type="match status" value="1"/>
</dbReference>
<dbReference type="EMBL" id="CAJFDI010000005">
    <property type="protein sequence ID" value="CAD5230722.1"/>
    <property type="molecule type" value="Genomic_DNA"/>
</dbReference>
<comment type="similarity">
    <text evidence="1">Belongs to the GST superfamily. Kappa family.</text>
</comment>
<sequence length="219" mass="25258">MTEGILDLYVDVVSPFAYLAYQIIKDHEASLKVKVNYHPVSMAAIFRLTKNTGPALVPLKFQYLRNNLVQLSEFWDMDPVILPAWFEERAPTMSPILPLRVITYIQHNYPDEFDRTIRAFWSRMFNEHKTNFLPADVEALLEELGFDPEIVNLAQSEENRRVLRDNVTNAVRQGAFGVPYMMLKRPGRDSQAFFGVESLPLMFKELGLVKSEPVIHAKL</sequence>
<dbReference type="SMR" id="A0A1I7S2P3"/>
<keyword evidence="7" id="KW-1185">Reference proteome</keyword>
<dbReference type="InterPro" id="IPR036249">
    <property type="entry name" value="Thioredoxin-like_sf"/>
</dbReference>
<evidence type="ECO:0000313" key="7">
    <source>
        <dbReference type="Proteomes" id="UP000659654"/>
    </source>
</evidence>
<dbReference type="EC" id="2.5.1.18" evidence="1"/>
<dbReference type="GO" id="GO:0004602">
    <property type="term" value="F:glutathione peroxidase activity"/>
    <property type="evidence" value="ECO:0007669"/>
    <property type="project" value="TreeGrafter"/>
</dbReference>
<proteinExistence type="inferred from homology"/>
<organism evidence="6 8">
    <name type="scientific">Bursaphelenchus xylophilus</name>
    <name type="common">Pinewood nematode worm</name>
    <name type="synonym">Aphelenchoides xylophilus</name>
    <dbReference type="NCBI Taxonomy" id="6326"/>
    <lineage>
        <taxon>Eukaryota</taxon>
        <taxon>Metazoa</taxon>
        <taxon>Ecdysozoa</taxon>
        <taxon>Nematoda</taxon>
        <taxon>Chromadorea</taxon>
        <taxon>Rhabditida</taxon>
        <taxon>Tylenchina</taxon>
        <taxon>Tylenchomorpha</taxon>
        <taxon>Aphelenchoidea</taxon>
        <taxon>Aphelenchoididae</taxon>
        <taxon>Bursaphelenchus</taxon>
    </lineage>
</organism>
<keyword evidence="1" id="KW-0808">Transferase</keyword>
<dbReference type="PIRSF" id="PIRSF006386">
    <property type="entry name" value="HCCAis_GSTk"/>
    <property type="match status" value="1"/>
</dbReference>
<dbReference type="PANTHER" id="PTHR42943">
    <property type="entry name" value="GLUTATHIONE S-TRANSFERASE KAPPA"/>
    <property type="match status" value="1"/>
</dbReference>
<dbReference type="WBParaSite" id="BXY_0727300.1">
    <property type="protein sequence ID" value="BXY_0727300.1"/>
    <property type="gene ID" value="BXY_0727300"/>
</dbReference>
<name>A0A1I7S2P3_BURXY</name>
<dbReference type="GO" id="GO:0006749">
    <property type="term" value="P:glutathione metabolic process"/>
    <property type="evidence" value="ECO:0007669"/>
    <property type="project" value="TreeGrafter"/>
</dbReference>
<dbReference type="GO" id="GO:0004364">
    <property type="term" value="F:glutathione transferase activity"/>
    <property type="evidence" value="ECO:0007669"/>
    <property type="project" value="UniProtKB-UniRule"/>
</dbReference>
<dbReference type="EMBL" id="CAJFCV020000005">
    <property type="protein sequence ID" value="CAG9121767.1"/>
    <property type="molecule type" value="Genomic_DNA"/>
</dbReference>
<dbReference type="OrthoDB" id="4664297at2759"/>
<feature type="domain" description="DSBA-like thioredoxin" evidence="3">
    <location>
        <begin position="6"/>
        <end position="204"/>
    </location>
</feature>
<dbReference type="InterPro" id="IPR051924">
    <property type="entry name" value="GST_Kappa/NadH"/>
</dbReference>
<dbReference type="SUPFAM" id="SSF52833">
    <property type="entry name" value="Thioredoxin-like"/>
    <property type="match status" value="1"/>
</dbReference>
<accession>A0A1I7S2P3</accession>
<dbReference type="eggNOG" id="ENOG502R0HS">
    <property type="taxonomic scope" value="Eukaryota"/>
</dbReference>
<dbReference type="InterPro" id="IPR014440">
    <property type="entry name" value="HCCAis_GSTk"/>
</dbReference>
<evidence type="ECO:0000313" key="5">
    <source>
        <dbReference type="EMBL" id="CAG9121767.1"/>
    </source>
</evidence>
<reference evidence="5" key="2">
    <citation type="submission" date="2020-08" db="EMBL/GenBank/DDBJ databases">
        <authorList>
            <person name="Kikuchi T."/>
        </authorList>
    </citation>
    <scope>NUCLEOTIDE SEQUENCE</scope>
    <source>
        <strain evidence="4">Ka4C1</strain>
    </source>
</reference>
<dbReference type="PANTHER" id="PTHR42943:SF2">
    <property type="entry name" value="GLUTATHIONE S-TRANSFERASE KAPPA 1"/>
    <property type="match status" value="1"/>
</dbReference>
<dbReference type="Proteomes" id="UP000582659">
    <property type="component" value="Unassembled WGS sequence"/>
</dbReference>
<evidence type="ECO:0000313" key="8">
    <source>
        <dbReference type="WBParaSite" id="BXY_0727300.1"/>
    </source>
</evidence>
<reference evidence="8" key="1">
    <citation type="submission" date="2016-11" db="UniProtKB">
        <authorList>
            <consortium name="WormBaseParasite"/>
        </authorList>
    </citation>
    <scope>IDENTIFICATION</scope>
</reference>
<comment type="catalytic activity">
    <reaction evidence="1">
        <text>RX + glutathione = an S-substituted glutathione + a halide anion + H(+)</text>
        <dbReference type="Rhea" id="RHEA:16437"/>
        <dbReference type="ChEBI" id="CHEBI:15378"/>
        <dbReference type="ChEBI" id="CHEBI:16042"/>
        <dbReference type="ChEBI" id="CHEBI:17792"/>
        <dbReference type="ChEBI" id="CHEBI:57925"/>
        <dbReference type="ChEBI" id="CHEBI:90779"/>
        <dbReference type="EC" id="2.5.1.18"/>
    </reaction>
</comment>
<dbReference type="InterPro" id="IPR001853">
    <property type="entry name" value="DSBA-like_thioredoxin_dom"/>
</dbReference>
<gene>
    <name evidence="4" type="ORF">BXYJ_LOCUS11123</name>
</gene>
<dbReference type="AlphaFoldDB" id="A0A1I7S2P3"/>
<protein>
    <recommendedName>
        <fullName evidence="1">Glutathione S-transferase kappa</fullName>
        <ecNumber evidence="1">2.5.1.18</ecNumber>
    </recommendedName>
</protein>
<dbReference type="Gene3D" id="3.40.30.10">
    <property type="entry name" value="Glutaredoxin"/>
    <property type="match status" value="1"/>
</dbReference>
<dbReference type="GO" id="GO:0005739">
    <property type="term" value="C:mitochondrion"/>
    <property type="evidence" value="ECO:0007669"/>
    <property type="project" value="TreeGrafter"/>
</dbReference>
<evidence type="ECO:0000313" key="4">
    <source>
        <dbReference type="EMBL" id="CAD5230722.1"/>
    </source>
</evidence>
<evidence type="ECO:0000313" key="6">
    <source>
        <dbReference type="Proteomes" id="UP000095284"/>
    </source>
</evidence>
<evidence type="ECO:0000256" key="1">
    <source>
        <dbReference type="PIRNR" id="PIRNR006386"/>
    </source>
</evidence>
<feature type="active site" description="Nucleophile" evidence="2">
    <location>
        <position position="14"/>
    </location>
</feature>
<evidence type="ECO:0000256" key="2">
    <source>
        <dbReference type="PIRSR" id="PIRSR006386-1"/>
    </source>
</evidence>